<dbReference type="KEGG" id="vin:AKJ08_3427"/>
<organism evidence="1 2">
    <name type="scientific">Vulgatibacter incomptus</name>
    <dbReference type="NCBI Taxonomy" id="1391653"/>
    <lineage>
        <taxon>Bacteria</taxon>
        <taxon>Pseudomonadati</taxon>
        <taxon>Myxococcota</taxon>
        <taxon>Myxococcia</taxon>
        <taxon>Myxococcales</taxon>
        <taxon>Cystobacterineae</taxon>
        <taxon>Vulgatibacteraceae</taxon>
        <taxon>Vulgatibacter</taxon>
    </lineage>
</organism>
<evidence type="ECO:0000313" key="2">
    <source>
        <dbReference type="Proteomes" id="UP000055590"/>
    </source>
</evidence>
<keyword evidence="2" id="KW-1185">Reference proteome</keyword>
<proteinExistence type="predicted"/>
<protein>
    <submittedName>
        <fullName evidence="1">Uncharacterized protein</fullName>
    </submittedName>
</protein>
<dbReference type="AlphaFoldDB" id="A0A0K1PHP2"/>
<dbReference type="Proteomes" id="UP000055590">
    <property type="component" value="Chromosome"/>
</dbReference>
<name>A0A0K1PHP2_9BACT</name>
<dbReference type="OrthoDB" id="5497255at2"/>
<sequence length="290" mass="32010">MNSPKQLPIPPLEGRVVTLDLAFAAGDRYETATRPFIEELGLRLAKWIDHHPHPAWSRYEGDPRFLLVDKVAAPACPQLVTTELVEEIGEVARIYAHADFDGLISAVKYLRGGIAPYPEADEDSRAIDAPGQGFVCSERGLRLARAIERSRDAHPNQHGAFAISVAEALVSGKEPAELTATIDRLDAEARKRQAGVRKYLDQAELDHPGILVLRLGKLISPSDKKNLLRELEERATIAVIEEPSAVTVATFDTRLRLNDVPGLHGTEGFAWGKARYHELREALIALLESR</sequence>
<dbReference type="RefSeq" id="WP_050727120.1">
    <property type="nucleotide sequence ID" value="NZ_CP012332.1"/>
</dbReference>
<gene>
    <name evidence="1" type="ORF">AKJ08_3427</name>
</gene>
<evidence type="ECO:0000313" key="1">
    <source>
        <dbReference type="EMBL" id="AKU93040.1"/>
    </source>
</evidence>
<reference evidence="1 2" key="1">
    <citation type="submission" date="2015-08" db="EMBL/GenBank/DDBJ databases">
        <authorList>
            <person name="Babu N.S."/>
            <person name="Beckwith C.J."/>
            <person name="Beseler K.G."/>
            <person name="Brison A."/>
            <person name="Carone J.V."/>
            <person name="Caskin T.P."/>
            <person name="Diamond M."/>
            <person name="Durham M.E."/>
            <person name="Foxe J.M."/>
            <person name="Go M."/>
            <person name="Henderson B.A."/>
            <person name="Jones I.B."/>
            <person name="McGettigan J.A."/>
            <person name="Micheletti S.J."/>
            <person name="Nasrallah M.E."/>
            <person name="Ortiz D."/>
            <person name="Piller C.R."/>
            <person name="Privatt S.R."/>
            <person name="Schneider S.L."/>
            <person name="Sharp S."/>
            <person name="Smith T.C."/>
            <person name="Stanton J.D."/>
            <person name="Ullery H.E."/>
            <person name="Wilson R.J."/>
            <person name="Serrano M.G."/>
            <person name="Buck G."/>
            <person name="Lee V."/>
            <person name="Wang Y."/>
            <person name="Carvalho R."/>
            <person name="Voegtly L."/>
            <person name="Shi R."/>
            <person name="Duckworth R."/>
            <person name="Johnson A."/>
            <person name="Loviza R."/>
            <person name="Walstead R."/>
            <person name="Shah Z."/>
            <person name="Kiflezghi M."/>
            <person name="Wade K."/>
            <person name="Ball S.L."/>
            <person name="Bradley K.W."/>
            <person name="Asai D.J."/>
            <person name="Bowman C.A."/>
            <person name="Russell D.A."/>
            <person name="Pope W.H."/>
            <person name="Jacobs-Sera D."/>
            <person name="Hendrix R.W."/>
            <person name="Hatfull G.F."/>
        </authorList>
    </citation>
    <scope>NUCLEOTIDE SEQUENCE [LARGE SCALE GENOMIC DNA]</scope>
    <source>
        <strain evidence="1 2">DSM 27710</strain>
    </source>
</reference>
<dbReference type="EMBL" id="CP012332">
    <property type="protein sequence ID" value="AKU93040.1"/>
    <property type="molecule type" value="Genomic_DNA"/>
</dbReference>
<accession>A0A0K1PHP2</accession>